<name>A0AA39WFL6_9PEZI</name>
<evidence type="ECO:0000256" key="1">
    <source>
        <dbReference type="ARBA" id="ARBA00022679"/>
    </source>
</evidence>
<keyword evidence="6" id="KW-1185">Reference proteome</keyword>
<evidence type="ECO:0000256" key="3">
    <source>
        <dbReference type="ARBA" id="ARBA00038502"/>
    </source>
</evidence>
<evidence type="ECO:0000259" key="4">
    <source>
        <dbReference type="Pfam" id="PF13302"/>
    </source>
</evidence>
<comment type="caution">
    <text evidence="5">The sequence shown here is derived from an EMBL/GenBank/DDBJ whole genome shotgun (WGS) entry which is preliminary data.</text>
</comment>
<dbReference type="InterPro" id="IPR016181">
    <property type="entry name" value="Acyl_CoA_acyltransferase"/>
</dbReference>
<dbReference type="PANTHER" id="PTHR43792:SF8">
    <property type="entry name" value="[RIBOSOMAL PROTEIN US5]-ALANINE N-ACETYLTRANSFERASE"/>
    <property type="match status" value="1"/>
</dbReference>
<keyword evidence="2" id="KW-0012">Acyltransferase</keyword>
<proteinExistence type="inferred from homology"/>
<comment type="similarity">
    <text evidence="3">Belongs to the acetyltransferase family. RimJ subfamily.</text>
</comment>
<gene>
    <name evidence="5" type="ORF">B0T14DRAFT_592973</name>
</gene>
<dbReference type="InterPro" id="IPR000182">
    <property type="entry name" value="GNAT_dom"/>
</dbReference>
<dbReference type="EMBL" id="JAULSU010000006">
    <property type="protein sequence ID" value="KAK0614516.1"/>
    <property type="molecule type" value="Genomic_DNA"/>
</dbReference>
<keyword evidence="1" id="KW-0808">Transferase</keyword>
<evidence type="ECO:0000313" key="5">
    <source>
        <dbReference type="EMBL" id="KAK0614516.1"/>
    </source>
</evidence>
<protein>
    <submittedName>
        <fullName evidence="5">Acyl-CoA N-acyltransferase</fullName>
    </submittedName>
</protein>
<dbReference type="PANTHER" id="PTHR43792">
    <property type="entry name" value="GNAT FAMILY, PUTATIVE (AFU_ORTHOLOGUE AFUA_3G00765)-RELATED-RELATED"/>
    <property type="match status" value="1"/>
</dbReference>
<sequence>MASSTKTADTEPSAPEIAPIPAPIVVTPRCIIRRYHISDIPRVAHHANNPNVARYLRPHFPSPYSLADAEAWYQFACTGDRPLSYINKHSAICDPKTNTFMGSIGIRPLGADETRTVELGYWLGEEFWGCGIVPEAAREFSRWVFENFTEEEVQRLEASVYGVNLRSQRVLRKAEFVYEGTRRRAGFKHGEAFDILMFGLVREDLKKEG</sequence>
<evidence type="ECO:0000256" key="2">
    <source>
        <dbReference type="ARBA" id="ARBA00023315"/>
    </source>
</evidence>
<dbReference type="SUPFAM" id="SSF55729">
    <property type="entry name" value="Acyl-CoA N-acyltransferases (Nat)"/>
    <property type="match status" value="1"/>
</dbReference>
<dbReference type="Gene3D" id="3.40.630.30">
    <property type="match status" value="1"/>
</dbReference>
<organism evidence="5 6">
    <name type="scientific">Immersiella caudata</name>
    <dbReference type="NCBI Taxonomy" id="314043"/>
    <lineage>
        <taxon>Eukaryota</taxon>
        <taxon>Fungi</taxon>
        <taxon>Dikarya</taxon>
        <taxon>Ascomycota</taxon>
        <taxon>Pezizomycotina</taxon>
        <taxon>Sordariomycetes</taxon>
        <taxon>Sordariomycetidae</taxon>
        <taxon>Sordariales</taxon>
        <taxon>Lasiosphaeriaceae</taxon>
        <taxon>Immersiella</taxon>
    </lineage>
</organism>
<feature type="domain" description="N-acetyltransferase" evidence="4">
    <location>
        <begin position="29"/>
        <end position="176"/>
    </location>
</feature>
<reference evidence="5" key="1">
    <citation type="submission" date="2023-06" db="EMBL/GenBank/DDBJ databases">
        <title>Genome-scale phylogeny and comparative genomics of the fungal order Sordariales.</title>
        <authorList>
            <consortium name="Lawrence Berkeley National Laboratory"/>
            <person name="Hensen N."/>
            <person name="Bonometti L."/>
            <person name="Westerberg I."/>
            <person name="Brannstrom I.O."/>
            <person name="Guillou S."/>
            <person name="Cros-Aarteil S."/>
            <person name="Calhoun S."/>
            <person name="Haridas S."/>
            <person name="Kuo A."/>
            <person name="Mondo S."/>
            <person name="Pangilinan J."/>
            <person name="Riley R."/>
            <person name="Labutti K."/>
            <person name="Andreopoulos B."/>
            <person name="Lipzen A."/>
            <person name="Chen C."/>
            <person name="Yanf M."/>
            <person name="Daum C."/>
            <person name="Ng V."/>
            <person name="Clum A."/>
            <person name="Steindorff A."/>
            <person name="Ohm R."/>
            <person name="Martin F."/>
            <person name="Silar P."/>
            <person name="Natvig D."/>
            <person name="Lalanne C."/>
            <person name="Gautier V."/>
            <person name="Ament-Velasquez S.L."/>
            <person name="Kruys A."/>
            <person name="Hutchinson M.I."/>
            <person name="Powell A.J."/>
            <person name="Barry K."/>
            <person name="Miller A.N."/>
            <person name="Grigoriev I.V."/>
            <person name="Debuchy R."/>
            <person name="Gladieux P."/>
            <person name="Thoren M.H."/>
            <person name="Johannesson H."/>
        </authorList>
    </citation>
    <scope>NUCLEOTIDE SEQUENCE</scope>
    <source>
        <strain evidence="5">CBS 606.72</strain>
    </source>
</reference>
<accession>A0AA39WFL6</accession>
<dbReference type="InterPro" id="IPR051531">
    <property type="entry name" value="N-acetyltransferase"/>
</dbReference>
<dbReference type="GO" id="GO:0016747">
    <property type="term" value="F:acyltransferase activity, transferring groups other than amino-acyl groups"/>
    <property type="evidence" value="ECO:0007669"/>
    <property type="project" value="InterPro"/>
</dbReference>
<dbReference type="AlphaFoldDB" id="A0AA39WFL6"/>
<evidence type="ECO:0000313" key="6">
    <source>
        <dbReference type="Proteomes" id="UP001175000"/>
    </source>
</evidence>
<dbReference type="Pfam" id="PF13302">
    <property type="entry name" value="Acetyltransf_3"/>
    <property type="match status" value="1"/>
</dbReference>
<dbReference type="Proteomes" id="UP001175000">
    <property type="component" value="Unassembled WGS sequence"/>
</dbReference>